<comment type="caution">
    <text evidence="1">The sequence shown here is derived from an EMBL/GenBank/DDBJ whole genome shotgun (WGS) entry which is preliminary data.</text>
</comment>
<dbReference type="EMBL" id="JACSDY010000005">
    <property type="protein sequence ID" value="KAF7427406.1"/>
    <property type="molecule type" value="Genomic_DNA"/>
</dbReference>
<accession>A0A834P513</accession>
<dbReference type="AlphaFoldDB" id="A0A834P513"/>
<protein>
    <submittedName>
        <fullName evidence="1">Uncharacterized protein</fullName>
    </submittedName>
</protein>
<evidence type="ECO:0000313" key="2">
    <source>
        <dbReference type="Proteomes" id="UP000600918"/>
    </source>
</evidence>
<reference evidence="1" key="1">
    <citation type="journal article" date="2020" name="G3 (Bethesda)">
        <title>High-Quality Assemblies for Three Invasive Social Wasps from the &lt;i&gt;Vespula&lt;/i&gt; Genus.</title>
        <authorList>
            <person name="Harrop T.W.R."/>
            <person name="Guhlin J."/>
            <person name="McLaughlin G.M."/>
            <person name="Permina E."/>
            <person name="Stockwell P."/>
            <person name="Gilligan J."/>
            <person name="Le Lec M.F."/>
            <person name="Gruber M.A.M."/>
            <person name="Quinn O."/>
            <person name="Lovegrove M."/>
            <person name="Duncan E.J."/>
            <person name="Remnant E.J."/>
            <person name="Van Eeckhoven J."/>
            <person name="Graham B."/>
            <person name="Knapp R.A."/>
            <person name="Langford K.W."/>
            <person name="Kronenberg Z."/>
            <person name="Press M.O."/>
            <person name="Eacker S.M."/>
            <person name="Wilson-Rankin E.E."/>
            <person name="Purcell J."/>
            <person name="Lester P.J."/>
            <person name="Dearden P.K."/>
        </authorList>
    </citation>
    <scope>NUCLEOTIDE SEQUENCE</scope>
    <source>
        <strain evidence="1">Volc-1</strain>
    </source>
</reference>
<proteinExistence type="predicted"/>
<dbReference type="Proteomes" id="UP000600918">
    <property type="component" value="Unassembled WGS sequence"/>
</dbReference>
<gene>
    <name evidence="1" type="ORF">H0235_007100</name>
</gene>
<organism evidence="1 2">
    <name type="scientific">Vespula pensylvanica</name>
    <name type="common">Western yellow jacket</name>
    <name type="synonym">Wasp</name>
    <dbReference type="NCBI Taxonomy" id="30213"/>
    <lineage>
        <taxon>Eukaryota</taxon>
        <taxon>Metazoa</taxon>
        <taxon>Ecdysozoa</taxon>
        <taxon>Arthropoda</taxon>
        <taxon>Hexapoda</taxon>
        <taxon>Insecta</taxon>
        <taxon>Pterygota</taxon>
        <taxon>Neoptera</taxon>
        <taxon>Endopterygota</taxon>
        <taxon>Hymenoptera</taxon>
        <taxon>Apocrita</taxon>
        <taxon>Aculeata</taxon>
        <taxon>Vespoidea</taxon>
        <taxon>Vespidae</taxon>
        <taxon>Vespinae</taxon>
        <taxon>Vespula</taxon>
    </lineage>
</organism>
<evidence type="ECO:0000313" key="1">
    <source>
        <dbReference type="EMBL" id="KAF7427406.1"/>
    </source>
</evidence>
<keyword evidence="2" id="KW-1185">Reference proteome</keyword>
<name>A0A834P513_VESPE</name>
<sequence length="187" mass="20895">MNKIEVQGRIRCDDNWDEITQSRGAYVKSHPGMSFRMLGSVGGRHVSTRRRGSSPQVRGGAGLTFYGAGGPNNSNDVTGGIPSDAPIYAARRRRAVTTSDYKSCALVQTRLKFGDITQCYPWRTIILADRRTYSGTAIKLTGIRISLHWVAIRRHKSIWLGIAAAMYSYGEPYIRRPIDDEASPRFR</sequence>